<evidence type="ECO:0000256" key="12">
    <source>
        <dbReference type="ARBA" id="ARBA00023211"/>
    </source>
</evidence>
<dbReference type="FunCoup" id="A0A1B4XF80">
    <property type="interactions" value="379"/>
</dbReference>
<gene>
    <name evidence="14" type="primary">ribB</name>
    <name evidence="16" type="ORF">SCL_1139</name>
</gene>
<comment type="similarity">
    <text evidence="14">Belongs to the DHBP synthase family.</text>
</comment>
<comment type="cofactor">
    <cofactor evidence="14">
        <name>Mg(2+)</name>
        <dbReference type="ChEBI" id="CHEBI:18420"/>
    </cofactor>
    <cofactor evidence="14">
        <name>Mn(2+)</name>
        <dbReference type="ChEBI" id="CHEBI:29035"/>
    </cofactor>
    <text evidence="14">Binds 2 divalent metal cations per subunit. Magnesium or manganese.</text>
</comment>
<feature type="binding site" evidence="14">
    <location>
        <position position="143"/>
    </location>
    <ligand>
        <name>Mg(2+)</name>
        <dbReference type="ChEBI" id="CHEBI:18420"/>
        <label>2</label>
    </ligand>
</feature>
<reference evidence="16 17" key="1">
    <citation type="submission" date="2015-05" db="EMBL/GenBank/DDBJ databases">
        <title>Complete genome sequence of a sulfur-oxidizing gammaproteobacterium strain HA5.</title>
        <authorList>
            <person name="Miura A."/>
            <person name="Kojima H."/>
            <person name="Fukui M."/>
        </authorList>
    </citation>
    <scope>NUCLEOTIDE SEQUENCE [LARGE SCALE GENOMIC DNA]</scope>
    <source>
        <strain evidence="16 17">HA5</strain>
    </source>
</reference>
<dbReference type="Pfam" id="PF00925">
    <property type="entry name" value="GTP_cyclohydro2"/>
    <property type="match status" value="1"/>
</dbReference>
<comment type="cofactor">
    <cofactor evidence="2">
        <name>Mn(2+)</name>
        <dbReference type="ChEBI" id="CHEBI:29035"/>
    </cofactor>
</comment>
<dbReference type="GO" id="GO:0008686">
    <property type="term" value="F:3,4-dihydroxy-2-butanone-4-phosphate synthase activity"/>
    <property type="evidence" value="ECO:0007669"/>
    <property type="project" value="UniProtKB-UniRule"/>
</dbReference>
<dbReference type="KEGG" id="slim:SCL_1139"/>
<dbReference type="InterPro" id="IPR036144">
    <property type="entry name" value="RibA-like_sf"/>
</dbReference>
<dbReference type="SUPFAM" id="SSF55821">
    <property type="entry name" value="YrdC/RibB"/>
    <property type="match status" value="1"/>
</dbReference>
<dbReference type="Pfam" id="PF00926">
    <property type="entry name" value="DHBP_synthase"/>
    <property type="match status" value="1"/>
</dbReference>
<evidence type="ECO:0000256" key="14">
    <source>
        <dbReference type="HAMAP-Rule" id="MF_00180"/>
    </source>
</evidence>
<dbReference type="GO" id="GO:0000287">
    <property type="term" value="F:magnesium ion binding"/>
    <property type="evidence" value="ECO:0007669"/>
    <property type="project" value="UniProtKB-UniRule"/>
</dbReference>
<dbReference type="PANTHER" id="PTHR21327:SF34">
    <property type="entry name" value="3,4-DIHYDROXY-2-BUTANONE 4-PHOSPHATE SYNTHASE"/>
    <property type="match status" value="1"/>
</dbReference>
<dbReference type="SUPFAM" id="SSF142695">
    <property type="entry name" value="RibA-like"/>
    <property type="match status" value="1"/>
</dbReference>
<sequence length="390" mass="42646">MPISPITEIIDEIRRGRMVVLMDDEDRENEGDLVMAGAHARAEDINFMARYGRGLICLTLTPERCRQLRLPLMVSDTQHRQSTNFTVTIEATEGVTTGISAADRARTIQAAVKPDAIPSDLVQPGHVFPLMAQRGGVLARAGHTEAGCDLARLAGLEPASVICEIMNEDGTMARLPELKEFAAQHGLKIGTIADLIRYRTEHESTIQRVGECVMPTEFGDFRVLAYHDDISDSVHLALVRGDIRGDRPTLVRVHMQESLLDLVTTAHRAGTWSLHEALAHVAGEGAGVMVILQQQEKPVDLVQRIRHFQGQGKALESAGGKRGHQEMRTYGLGSQILADLGVSKMRVLGHAMKAPGLSGFGLEIVEYIENDPAQLSGTLRKHNKEKKVSG</sequence>
<name>A0A1B4XF80_9GAMM</name>
<organism evidence="16 17">
    <name type="scientific">Sulfuricaulis limicola</name>
    <dbReference type="NCBI Taxonomy" id="1620215"/>
    <lineage>
        <taxon>Bacteria</taxon>
        <taxon>Pseudomonadati</taxon>
        <taxon>Pseudomonadota</taxon>
        <taxon>Gammaproteobacteria</taxon>
        <taxon>Acidiferrobacterales</taxon>
        <taxon>Acidiferrobacteraceae</taxon>
        <taxon>Sulfuricaulis</taxon>
    </lineage>
</organism>
<dbReference type="UniPathway" id="UPA00275">
    <property type="reaction ID" value="UER00399"/>
</dbReference>
<comment type="pathway">
    <text evidence="4 14">Cofactor biosynthesis; riboflavin biosynthesis; 2-hydroxy-3-oxobutyl phosphate from D-ribulose 5-phosphate: step 1/1.</text>
</comment>
<evidence type="ECO:0000256" key="5">
    <source>
        <dbReference type="ARBA" id="ARBA00005520"/>
    </source>
</evidence>
<comment type="function">
    <text evidence="3 14">Catalyzes the conversion of D-ribulose 5-phosphate to formate and 3,4-dihydroxy-2-butanone 4-phosphate.</text>
</comment>
<dbReference type="EMBL" id="AP014879">
    <property type="protein sequence ID" value="BAV33452.1"/>
    <property type="molecule type" value="Genomic_DNA"/>
</dbReference>
<dbReference type="GO" id="GO:0003935">
    <property type="term" value="F:GTP cyclohydrolase II activity"/>
    <property type="evidence" value="ECO:0007669"/>
    <property type="project" value="TreeGrafter"/>
</dbReference>
<feature type="binding site" evidence="14">
    <location>
        <begin position="27"/>
        <end position="28"/>
    </location>
    <ligand>
        <name>D-ribulose 5-phosphate</name>
        <dbReference type="ChEBI" id="CHEBI:58121"/>
    </ligand>
</feature>
<accession>A0A1B4XF80</accession>
<evidence type="ECO:0000256" key="2">
    <source>
        <dbReference type="ARBA" id="ARBA00001936"/>
    </source>
</evidence>
<evidence type="ECO:0000256" key="9">
    <source>
        <dbReference type="ARBA" id="ARBA00022619"/>
    </source>
</evidence>
<dbReference type="EC" id="4.1.99.12" evidence="7 14"/>
<keyword evidence="17" id="KW-1185">Reference proteome</keyword>
<evidence type="ECO:0000313" key="17">
    <source>
        <dbReference type="Proteomes" id="UP000243180"/>
    </source>
</evidence>
<evidence type="ECO:0000259" key="15">
    <source>
        <dbReference type="Pfam" id="PF00925"/>
    </source>
</evidence>
<comment type="catalytic activity">
    <reaction evidence="1 14">
        <text>D-ribulose 5-phosphate = (2S)-2-hydroxy-3-oxobutyl phosphate + formate + H(+)</text>
        <dbReference type="Rhea" id="RHEA:18457"/>
        <dbReference type="ChEBI" id="CHEBI:15378"/>
        <dbReference type="ChEBI" id="CHEBI:15740"/>
        <dbReference type="ChEBI" id="CHEBI:58121"/>
        <dbReference type="ChEBI" id="CHEBI:58830"/>
        <dbReference type="EC" id="4.1.99.12"/>
    </reaction>
</comment>
<evidence type="ECO:0000256" key="3">
    <source>
        <dbReference type="ARBA" id="ARBA00002284"/>
    </source>
</evidence>
<dbReference type="PIRSF" id="PIRSF001259">
    <property type="entry name" value="RibA"/>
    <property type="match status" value="1"/>
</dbReference>
<evidence type="ECO:0000256" key="4">
    <source>
        <dbReference type="ARBA" id="ARBA00004904"/>
    </source>
</evidence>
<dbReference type="HAMAP" id="MF_00180">
    <property type="entry name" value="RibB"/>
    <property type="match status" value="1"/>
</dbReference>
<protein>
    <recommendedName>
        <fullName evidence="8 14">3,4-dihydroxy-2-butanone 4-phosphate synthase</fullName>
        <shortName evidence="14">DHBP synthase</shortName>
        <ecNumber evidence="7 14">4.1.99.12</ecNumber>
    </recommendedName>
</protein>
<dbReference type="NCBIfam" id="NF010626">
    <property type="entry name" value="PRK14019.1"/>
    <property type="match status" value="1"/>
</dbReference>
<keyword evidence="12 14" id="KW-0464">Manganese</keyword>
<dbReference type="Gene3D" id="3.90.870.10">
    <property type="entry name" value="DHBP synthase"/>
    <property type="match status" value="1"/>
</dbReference>
<keyword evidence="11 14" id="KW-0460">Magnesium</keyword>
<dbReference type="OrthoDB" id="9793111at2"/>
<comment type="subunit">
    <text evidence="14">Homodimer.</text>
</comment>
<feature type="site" description="Essential for catalytic activity" evidence="14">
    <location>
        <position position="126"/>
    </location>
</feature>
<evidence type="ECO:0000256" key="1">
    <source>
        <dbReference type="ARBA" id="ARBA00000141"/>
    </source>
</evidence>
<dbReference type="NCBIfam" id="TIGR00506">
    <property type="entry name" value="ribB"/>
    <property type="match status" value="1"/>
</dbReference>
<evidence type="ECO:0000256" key="7">
    <source>
        <dbReference type="ARBA" id="ARBA00012153"/>
    </source>
</evidence>
<keyword evidence="9 14" id="KW-0686">Riboflavin biosynthesis</keyword>
<dbReference type="InParanoid" id="A0A1B4XF80"/>
<evidence type="ECO:0000256" key="13">
    <source>
        <dbReference type="ARBA" id="ARBA00023239"/>
    </source>
</evidence>
<evidence type="ECO:0000256" key="11">
    <source>
        <dbReference type="ARBA" id="ARBA00022842"/>
    </source>
</evidence>
<dbReference type="GO" id="GO:0009231">
    <property type="term" value="P:riboflavin biosynthetic process"/>
    <property type="evidence" value="ECO:0007669"/>
    <property type="project" value="UniProtKB-UniRule"/>
</dbReference>
<feature type="binding site" evidence="14">
    <location>
        <begin position="140"/>
        <end position="144"/>
    </location>
    <ligand>
        <name>D-ribulose 5-phosphate</name>
        <dbReference type="ChEBI" id="CHEBI:58121"/>
    </ligand>
</feature>
<feature type="site" description="Essential for catalytic activity" evidence="14">
    <location>
        <position position="164"/>
    </location>
</feature>
<proteinExistence type="inferred from homology"/>
<keyword evidence="13 14" id="KW-0456">Lyase</keyword>
<dbReference type="Gene3D" id="3.40.50.10990">
    <property type="entry name" value="GTP cyclohydrolase II"/>
    <property type="match status" value="1"/>
</dbReference>
<feature type="binding site" evidence="14">
    <location>
        <position position="28"/>
    </location>
    <ligand>
        <name>Mg(2+)</name>
        <dbReference type="ChEBI" id="CHEBI:18420"/>
        <label>2</label>
    </ligand>
</feature>
<evidence type="ECO:0000256" key="8">
    <source>
        <dbReference type="ARBA" id="ARBA00018836"/>
    </source>
</evidence>
<dbReference type="InterPro" id="IPR017945">
    <property type="entry name" value="DHBP_synth_RibB-like_a/b_dom"/>
</dbReference>
<evidence type="ECO:0000313" key="16">
    <source>
        <dbReference type="EMBL" id="BAV33452.1"/>
    </source>
</evidence>
<dbReference type="FunFam" id="3.90.870.10:FF:000001">
    <property type="entry name" value="Riboflavin biosynthesis protein RibBA"/>
    <property type="match status" value="1"/>
</dbReference>
<feature type="binding site" evidence="14">
    <location>
        <position position="28"/>
    </location>
    <ligand>
        <name>Mg(2+)</name>
        <dbReference type="ChEBI" id="CHEBI:18420"/>
        <label>1</label>
    </ligand>
</feature>
<dbReference type="InterPro" id="IPR032677">
    <property type="entry name" value="GTP_cyclohydro_II"/>
</dbReference>
<evidence type="ECO:0000256" key="6">
    <source>
        <dbReference type="ARBA" id="ARBA00008976"/>
    </source>
</evidence>
<dbReference type="GO" id="GO:0030145">
    <property type="term" value="F:manganese ion binding"/>
    <property type="evidence" value="ECO:0007669"/>
    <property type="project" value="UniProtKB-UniRule"/>
</dbReference>
<comment type="similarity">
    <text evidence="6">In the C-terminal section; belongs to the GTP cyclohydrolase II family.</text>
</comment>
<feature type="domain" description="GTP cyclohydrolase II" evidence="15">
    <location>
        <begin position="208"/>
        <end position="368"/>
    </location>
</feature>
<dbReference type="Proteomes" id="UP000243180">
    <property type="component" value="Chromosome"/>
</dbReference>
<dbReference type="InterPro" id="IPR000422">
    <property type="entry name" value="DHBP_synthase_RibB"/>
</dbReference>
<evidence type="ECO:0000256" key="10">
    <source>
        <dbReference type="ARBA" id="ARBA00022723"/>
    </source>
</evidence>
<dbReference type="GO" id="GO:0005829">
    <property type="term" value="C:cytosol"/>
    <property type="evidence" value="ECO:0007669"/>
    <property type="project" value="TreeGrafter"/>
</dbReference>
<keyword evidence="10 14" id="KW-0479">Metal-binding</keyword>
<feature type="binding site" evidence="14">
    <location>
        <position position="32"/>
    </location>
    <ligand>
        <name>D-ribulose 5-phosphate</name>
        <dbReference type="ChEBI" id="CHEBI:58121"/>
    </ligand>
</feature>
<dbReference type="PANTHER" id="PTHR21327">
    <property type="entry name" value="GTP CYCLOHYDROLASE II-RELATED"/>
    <property type="match status" value="1"/>
</dbReference>
<dbReference type="RefSeq" id="WP_096360309.1">
    <property type="nucleotide sequence ID" value="NZ_AP014879.1"/>
</dbReference>
<comment type="similarity">
    <text evidence="5">In the N-terminal section; belongs to the DHBP synthase family.</text>
</comment>
<dbReference type="AlphaFoldDB" id="A0A1B4XF80"/>